<dbReference type="PROSITE" id="PS50943">
    <property type="entry name" value="HTH_CROC1"/>
    <property type="match status" value="1"/>
</dbReference>
<dbReference type="Proteomes" id="UP000018890">
    <property type="component" value="Unassembled WGS sequence"/>
</dbReference>
<evidence type="ECO:0000259" key="1">
    <source>
        <dbReference type="PROSITE" id="PS50943"/>
    </source>
</evidence>
<comment type="caution">
    <text evidence="2">The sequence shown here is derived from an EMBL/GenBank/DDBJ whole genome shotgun (WGS) entry which is preliminary data.</text>
</comment>
<sequence>MITLHIGQLIEKEMDKNEWTQKQLAEKVKMNTSVLNRIIKGKRPVDQDEIVAFSKVFGVTTDYLLGISGHPDVGVGKDGQLEIQFPEKVDSFDPAEIKKEFDSLAEINKIIDELGIEGMFFNDIEAWKNFTPEDVEDLRKHFEWIAHRAQERNKEKK</sequence>
<proteinExistence type="predicted"/>
<keyword evidence="3" id="KW-1185">Reference proteome</keyword>
<evidence type="ECO:0000313" key="2">
    <source>
        <dbReference type="EMBL" id="GAE26993.1"/>
    </source>
</evidence>
<organism evidence="2 3">
    <name type="scientific">Halalkalibacter wakoensis JCM 9140</name>
    <dbReference type="NCBI Taxonomy" id="1236970"/>
    <lineage>
        <taxon>Bacteria</taxon>
        <taxon>Bacillati</taxon>
        <taxon>Bacillota</taxon>
        <taxon>Bacilli</taxon>
        <taxon>Bacillales</taxon>
        <taxon>Bacillaceae</taxon>
        <taxon>Halalkalibacter</taxon>
    </lineage>
</organism>
<dbReference type="InterPro" id="IPR001387">
    <property type="entry name" value="Cro/C1-type_HTH"/>
</dbReference>
<dbReference type="AlphaFoldDB" id="W4Q5M8"/>
<evidence type="ECO:0000313" key="3">
    <source>
        <dbReference type="Proteomes" id="UP000018890"/>
    </source>
</evidence>
<gene>
    <name evidence="2" type="ORF">JCM9140_3103</name>
</gene>
<dbReference type="GO" id="GO:0003677">
    <property type="term" value="F:DNA binding"/>
    <property type="evidence" value="ECO:0007669"/>
    <property type="project" value="InterPro"/>
</dbReference>
<dbReference type="SUPFAM" id="SSF47413">
    <property type="entry name" value="lambda repressor-like DNA-binding domains"/>
    <property type="match status" value="1"/>
</dbReference>
<accession>W4Q5M8</accession>
<dbReference type="SMART" id="SM00530">
    <property type="entry name" value="HTH_XRE"/>
    <property type="match status" value="1"/>
</dbReference>
<dbReference type="Gene3D" id="1.10.260.40">
    <property type="entry name" value="lambda repressor-like DNA-binding domains"/>
    <property type="match status" value="1"/>
</dbReference>
<dbReference type="InterPro" id="IPR010982">
    <property type="entry name" value="Lambda_DNA-bd_dom_sf"/>
</dbReference>
<protein>
    <recommendedName>
        <fullName evidence="1">HTH cro/C1-type domain-containing protein</fullName>
    </recommendedName>
</protein>
<dbReference type="STRING" id="1236970.JCM9140_3103"/>
<dbReference type="OrthoDB" id="72638at2"/>
<dbReference type="EMBL" id="BAUT01000037">
    <property type="protein sequence ID" value="GAE26993.1"/>
    <property type="molecule type" value="Genomic_DNA"/>
</dbReference>
<dbReference type="Pfam" id="PF01381">
    <property type="entry name" value="HTH_3"/>
    <property type="match status" value="1"/>
</dbReference>
<dbReference type="RefSeq" id="WP_156314879.1">
    <property type="nucleotide sequence ID" value="NZ_BAUT01000037.1"/>
</dbReference>
<name>W4Q5M8_9BACI</name>
<feature type="domain" description="HTH cro/C1-type" evidence="1">
    <location>
        <begin position="10"/>
        <end position="64"/>
    </location>
</feature>
<dbReference type="CDD" id="cd00093">
    <property type="entry name" value="HTH_XRE"/>
    <property type="match status" value="1"/>
</dbReference>
<reference evidence="2" key="1">
    <citation type="journal article" date="2014" name="Genome Announc.">
        <title>Draft Genome Sequences of Three Alkaliphilic Bacillus Strains, Bacillus wakoensis JCM 9140T, Bacillus akibai JCM 9157T, and Bacillus hemicellulosilyticus JCM 9152T.</title>
        <authorList>
            <person name="Yuki M."/>
            <person name="Oshima K."/>
            <person name="Suda W."/>
            <person name="Oshida Y."/>
            <person name="Kitamura K."/>
            <person name="Iida T."/>
            <person name="Hattori M."/>
            <person name="Ohkuma M."/>
        </authorList>
    </citation>
    <scope>NUCLEOTIDE SEQUENCE [LARGE SCALE GENOMIC DNA]</scope>
    <source>
        <strain evidence="2">JCM 9140</strain>
    </source>
</reference>